<reference evidence="1" key="1">
    <citation type="submission" date="2022-04" db="EMBL/GenBank/DDBJ databases">
        <title>Alcanivorax sp. CY1518 draft genome sequence.</title>
        <authorList>
            <person name="Zhao G."/>
            <person name="An M."/>
        </authorList>
    </citation>
    <scope>NUCLEOTIDE SEQUENCE</scope>
    <source>
        <strain evidence="1">CY1518</strain>
    </source>
</reference>
<evidence type="ECO:0000313" key="2">
    <source>
        <dbReference type="Proteomes" id="UP001165524"/>
    </source>
</evidence>
<proteinExistence type="predicted"/>
<dbReference type="EMBL" id="JALKII010000008">
    <property type="protein sequence ID" value="MCK0538426.1"/>
    <property type="molecule type" value="Genomic_DNA"/>
</dbReference>
<dbReference type="Proteomes" id="UP001165524">
    <property type="component" value="Unassembled WGS sequence"/>
</dbReference>
<name>A0ABT0E9A2_9GAMM</name>
<dbReference type="RefSeq" id="WP_246953027.1">
    <property type="nucleotide sequence ID" value="NZ_JALKII010000008.1"/>
</dbReference>
<comment type="caution">
    <text evidence="1">The sequence shown here is derived from an EMBL/GenBank/DDBJ whole genome shotgun (WGS) entry which is preliminary data.</text>
</comment>
<organism evidence="1 2">
    <name type="scientific">Alcanivorax quisquiliarum</name>
    <dbReference type="NCBI Taxonomy" id="2933565"/>
    <lineage>
        <taxon>Bacteria</taxon>
        <taxon>Pseudomonadati</taxon>
        <taxon>Pseudomonadota</taxon>
        <taxon>Gammaproteobacteria</taxon>
        <taxon>Oceanospirillales</taxon>
        <taxon>Alcanivoracaceae</taxon>
        <taxon>Alcanivorax</taxon>
    </lineage>
</organism>
<evidence type="ECO:0000313" key="1">
    <source>
        <dbReference type="EMBL" id="MCK0538426.1"/>
    </source>
</evidence>
<gene>
    <name evidence="1" type="ORF">MU846_11970</name>
</gene>
<sequence length="74" mass="8401">MRTISETAPFTRRLPPQAARESERNLLERLLALRFGSLPATVSIRLAQAESCQLEIWAQRMLQADSLEQVFTDA</sequence>
<accession>A0ABT0E9A2</accession>
<evidence type="ECO:0008006" key="3">
    <source>
        <dbReference type="Google" id="ProtNLM"/>
    </source>
</evidence>
<keyword evidence="2" id="KW-1185">Reference proteome</keyword>
<protein>
    <recommendedName>
        <fullName evidence="3">DUF4351 domain-containing protein</fullName>
    </recommendedName>
</protein>